<dbReference type="InterPro" id="IPR036388">
    <property type="entry name" value="WH-like_DNA-bd_sf"/>
</dbReference>
<dbReference type="InterPro" id="IPR036390">
    <property type="entry name" value="WH_DNA-bd_sf"/>
</dbReference>
<evidence type="ECO:0000256" key="6">
    <source>
        <dbReference type="SAM" id="MobiDB-lite"/>
    </source>
</evidence>
<dbReference type="AlphaFoldDB" id="A0A1Y1UIB9"/>
<dbReference type="PIRSF" id="PIRSF036949">
    <property type="entry name" value="RPA32"/>
    <property type="match status" value="1"/>
</dbReference>
<comment type="caution">
    <text evidence="8">The sequence shown here is derived from an EMBL/GenBank/DDBJ whole genome shotgun (WGS) entry which is preliminary data.</text>
</comment>
<dbReference type="InterPro" id="IPR040260">
    <property type="entry name" value="RFA2-like"/>
</dbReference>
<dbReference type="InterPro" id="IPR014892">
    <property type="entry name" value="RPA_C"/>
</dbReference>
<evidence type="ECO:0000256" key="3">
    <source>
        <dbReference type="ARBA" id="ARBA00022705"/>
    </source>
</evidence>
<dbReference type="PANTHER" id="PTHR13989">
    <property type="entry name" value="REPLICATION PROTEIN A-RELATED"/>
    <property type="match status" value="1"/>
</dbReference>
<dbReference type="EMBL" id="NBSH01000006">
    <property type="protein sequence ID" value="ORX37236.1"/>
    <property type="molecule type" value="Genomic_DNA"/>
</dbReference>
<dbReference type="InterPro" id="IPR012340">
    <property type="entry name" value="NA-bd_OB-fold"/>
</dbReference>
<dbReference type="InterPro" id="IPR014646">
    <property type="entry name" value="Rfa2/RPA32"/>
</dbReference>
<dbReference type="Gene3D" id="2.40.50.140">
    <property type="entry name" value="Nucleic acid-binding proteins"/>
    <property type="match status" value="1"/>
</dbReference>
<dbReference type="GO" id="GO:0003697">
    <property type="term" value="F:single-stranded DNA binding"/>
    <property type="evidence" value="ECO:0007669"/>
    <property type="project" value="TreeGrafter"/>
</dbReference>
<dbReference type="CDD" id="cd04478">
    <property type="entry name" value="RPA2_DBD_D"/>
    <property type="match status" value="1"/>
</dbReference>
<feature type="domain" description="Replication protein A C-terminal" evidence="7">
    <location>
        <begin position="193"/>
        <end position="263"/>
    </location>
</feature>
<dbReference type="GO" id="GO:0000781">
    <property type="term" value="C:chromosome, telomeric region"/>
    <property type="evidence" value="ECO:0007669"/>
    <property type="project" value="TreeGrafter"/>
</dbReference>
<dbReference type="RefSeq" id="XP_021871274.1">
    <property type="nucleotide sequence ID" value="XM_022018217.1"/>
</dbReference>
<organism evidence="8 9">
    <name type="scientific">Kockovaella imperatae</name>
    <dbReference type="NCBI Taxonomy" id="4999"/>
    <lineage>
        <taxon>Eukaryota</taxon>
        <taxon>Fungi</taxon>
        <taxon>Dikarya</taxon>
        <taxon>Basidiomycota</taxon>
        <taxon>Agaricomycotina</taxon>
        <taxon>Tremellomycetes</taxon>
        <taxon>Tremellales</taxon>
        <taxon>Cuniculitremaceae</taxon>
        <taxon>Kockovaella</taxon>
    </lineage>
</organism>
<keyword evidence="3" id="KW-0235">DNA replication</keyword>
<dbReference type="STRING" id="4999.A0A1Y1UIB9"/>
<keyword evidence="5" id="KW-0539">Nucleus</keyword>
<dbReference type="FunCoup" id="A0A1Y1UIB9">
    <property type="interactions" value="460"/>
</dbReference>
<evidence type="ECO:0000256" key="4">
    <source>
        <dbReference type="ARBA" id="ARBA00023125"/>
    </source>
</evidence>
<dbReference type="GO" id="GO:0006260">
    <property type="term" value="P:DNA replication"/>
    <property type="evidence" value="ECO:0007669"/>
    <property type="project" value="UniProtKB-KW"/>
</dbReference>
<dbReference type="GO" id="GO:0000724">
    <property type="term" value="P:double-strand break repair via homologous recombination"/>
    <property type="evidence" value="ECO:0007669"/>
    <property type="project" value="TreeGrafter"/>
</dbReference>
<sequence length="270" mass="28573">MSNYGAENPYYGGGGGGFVSGGSPYGSQGSQDGAKKNRSNQTLRPVTIKQILEADQAHPSADFTIDGQEVGSILVVGSVRNSNNSATKVSYEVGDGTGYIDVNQWLDTADDEGGKMDGISQDKYVSILGSIKVFGGKRQISATHIRPITNHDEVFNHLLKAVYVSMTVRYPNGVPNDGGARGAGGAVANDYSAGTTNGADSSAWAGLPPLQRKIMEIVAADDTDEGIHVATVTRQMGNVNVDEVTNAIEKLMDDGQLYPTHDEFHVKAVY</sequence>
<dbReference type="InParanoid" id="A0A1Y1UIB9"/>
<dbReference type="Gene3D" id="1.10.10.10">
    <property type="entry name" value="Winged helix-like DNA-binding domain superfamily/Winged helix DNA-binding domain"/>
    <property type="match status" value="1"/>
</dbReference>
<dbReference type="Proteomes" id="UP000193218">
    <property type="component" value="Unassembled WGS sequence"/>
</dbReference>
<protein>
    <recommendedName>
        <fullName evidence="7">Replication protein A C-terminal domain-containing protein</fullName>
    </recommendedName>
</protein>
<evidence type="ECO:0000313" key="8">
    <source>
        <dbReference type="EMBL" id="ORX37236.1"/>
    </source>
</evidence>
<accession>A0A1Y1UIB9</accession>
<keyword evidence="9" id="KW-1185">Reference proteome</keyword>
<feature type="region of interest" description="Disordered" evidence="6">
    <location>
        <begin position="1"/>
        <end position="42"/>
    </location>
</feature>
<dbReference type="PANTHER" id="PTHR13989:SF16">
    <property type="entry name" value="REPLICATION PROTEIN A2"/>
    <property type="match status" value="1"/>
</dbReference>
<dbReference type="GeneID" id="33560026"/>
<dbReference type="OrthoDB" id="25571at2759"/>
<evidence type="ECO:0000256" key="2">
    <source>
        <dbReference type="ARBA" id="ARBA00007815"/>
    </source>
</evidence>
<dbReference type="GO" id="GO:0006289">
    <property type="term" value="P:nucleotide-excision repair"/>
    <property type="evidence" value="ECO:0007669"/>
    <property type="project" value="TreeGrafter"/>
</dbReference>
<evidence type="ECO:0000259" key="7">
    <source>
        <dbReference type="Pfam" id="PF08784"/>
    </source>
</evidence>
<feature type="compositionally biased region" description="Gly residues" evidence="6">
    <location>
        <begin position="11"/>
        <end position="24"/>
    </location>
</feature>
<gene>
    <name evidence="8" type="ORF">BD324DRAFT_650842</name>
</gene>
<dbReference type="GO" id="GO:0005662">
    <property type="term" value="C:DNA replication factor A complex"/>
    <property type="evidence" value="ECO:0007669"/>
    <property type="project" value="TreeGrafter"/>
</dbReference>
<comment type="subcellular location">
    <subcellularLocation>
        <location evidence="1">Nucleus</location>
    </subcellularLocation>
</comment>
<dbReference type="Pfam" id="PF08784">
    <property type="entry name" value="RPA_C"/>
    <property type="match status" value="1"/>
</dbReference>
<dbReference type="SUPFAM" id="SSF46785">
    <property type="entry name" value="Winged helix' DNA-binding domain"/>
    <property type="match status" value="1"/>
</dbReference>
<evidence type="ECO:0000313" key="9">
    <source>
        <dbReference type="Proteomes" id="UP000193218"/>
    </source>
</evidence>
<comment type="similarity">
    <text evidence="2">Belongs to the replication factor A protein 2 family.</text>
</comment>
<reference evidence="8 9" key="1">
    <citation type="submission" date="2017-03" db="EMBL/GenBank/DDBJ databases">
        <title>Widespread Adenine N6-methylation of Active Genes in Fungi.</title>
        <authorList>
            <consortium name="DOE Joint Genome Institute"/>
            <person name="Mondo S.J."/>
            <person name="Dannebaum R.O."/>
            <person name="Kuo R.C."/>
            <person name="Louie K.B."/>
            <person name="Bewick A.J."/>
            <person name="Labutti K."/>
            <person name="Haridas S."/>
            <person name="Kuo A."/>
            <person name="Salamov A."/>
            <person name="Ahrendt S.R."/>
            <person name="Lau R."/>
            <person name="Bowen B.P."/>
            <person name="Lipzen A."/>
            <person name="Sullivan W."/>
            <person name="Andreopoulos W.B."/>
            <person name="Clum A."/>
            <person name="Lindquist E."/>
            <person name="Daum C."/>
            <person name="Northen T.R."/>
            <person name="Ramamoorthy G."/>
            <person name="Schmitz R.J."/>
            <person name="Gryganskyi A."/>
            <person name="Culley D."/>
            <person name="Magnuson J."/>
            <person name="James T.Y."/>
            <person name="O'Malley M.A."/>
            <person name="Stajich J.E."/>
            <person name="Spatafora J.W."/>
            <person name="Visel A."/>
            <person name="Grigoriev I.V."/>
        </authorList>
    </citation>
    <scope>NUCLEOTIDE SEQUENCE [LARGE SCALE GENOMIC DNA]</scope>
    <source>
        <strain evidence="8 9">NRRL Y-17943</strain>
    </source>
</reference>
<dbReference type="SUPFAM" id="SSF50249">
    <property type="entry name" value="Nucleic acid-binding proteins"/>
    <property type="match status" value="1"/>
</dbReference>
<keyword evidence="4" id="KW-0238">DNA-binding</keyword>
<evidence type="ECO:0000256" key="1">
    <source>
        <dbReference type="ARBA" id="ARBA00004123"/>
    </source>
</evidence>
<dbReference type="GO" id="GO:0035861">
    <property type="term" value="C:site of double-strand break"/>
    <property type="evidence" value="ECO:0007669"/>
    <property type="project" value="TreeGrafter"/>
</dbReference>
<proteinExistence type="inferred from homology"/>
<name>A0A1Y1UIB9_9TREE</name>
<evidence type="ECO:0000256" key="5">
    <source>
        <dbReference type="ARBA" id="ARBA00023242"/>
    </source>
</evidence>